<proteinExistence type="predicted"/>
<dbReference type="EMBL" id="AMQN01017401">
    <property type="status" value="NOT_ANNOTATED_CDS"/>
    <property type="molecule type" value="Genomic_DNA"/>
</dbReference>
<dbReference type="Gene3D" id="4.10.410.40">
    <property type="match status" value="1"/>
</dbReference>
<evidence type="ECO:0000313" key="1">
    <source>
        <dbReference type="EMBL" id="ELU16555.1"/>
    </source>
</evidence>
<name>R7VK80_CAPTE</name>
<gene>
    <name evidence="1" type="ORF">CAPTEDRAFT_203749</name>
</gene>
<dbReference type="AlphaFoldDB" id="R7VK80"/>
<dbReference type="EnsemblMetazoa" id="CapteT203749">
    <property type="protein sequence ID" value="CapteP203749"/>
    <property type="gene ID" value="CapteG203749"/>
</dbReference>
<dbReference type="EMBL" id="KB293080">
    <property type="protein sequence ID" value="ELU16555.1"/>
    <property type="molecule type" value="Genomic_DNA"/>
</dbReference>
<organism evidence="1">
    <name type="scientific">Capitella teleta</name>
    <name type="common">Polychaete worm</name>
    <dbReference type="NCBI Taxonomy" id="283909"/>
    <lineage>
        <taxon>Eukaryota</taxon>
        <taxon>Metazoa</taxon>
        <taxon>Spiralia</taxon>
        <taxon>Lophotrochozoa</taxon>
        <taxon>Annelida</taxon>
        <taxon>Polychaeta</taxon>
        <taxon>Sedentaria</taxon>
        <taxon>Scolecida</taxon>
        <taxon>Capitellidae</taxon>
        <taxon>Capitella</taxon>
    </lineage>
</organism>
<accession>R7VK80</accession>
<evidence type="ECO:0000313" key="2">
    <source>
        <dbReference type="EnsemblMetazoa" id="CapteP203749"/>
    </source>
</evidence>
<dbReference type="OrthoDB" id="10690413at2759"/>
<reference evidence="1 3" key="2">
    <citation type="journal article" date="2013" name="Nature">
        <title>Insights into bilaterian evolution from three spiralian genomes.</title>
        <authorList>
            <person name="Simakov O."/>
            <person name="Marletaz F."/>
            <person name="Cho S.J."/>
            <person name="Edsinger-Gonzales E."/>
            <person name="Havlak P."/>
            <person name="Hellsten U."/>
            <person name="Kuo D.H."/>
            <person name="Larsson T."/>
            <person name="Lv J."/>
            <person name="Arendt D."/>
            <person name="Savage R."/>
            <person name="Osoegawa K."/>
            <person name="de Jong P."/>
            <person name="Grimwood J."/>
            <person name="Chapman J.A."/>
            <person name="Shapiro H."/>
            <person name="Aerts A."/>
            <person name="Otillar R.P."/>
            <person name="Terry A.Y."/>
            <person name="Boore J.L."/>
            <person name="Grigoriev I.V."/>
            <person name="Lindberg D.R."/>
            <person name="Seaver E.C."/>
            <person name="Weisblat D.A."/>
            <person name="Putnam N.H."/>
            <person name="Rokhsar D.S."/>
        </authorList>
    </citation>
    <scope>NUCLEOTIDE SEQUENCE</scope>
    <source>
        <strain evidence="1 3">I ESC-2004</strain>
    </source>
</reference>
<dbReference type="Pfam" id="PF16463">
    <property type="entry name" value="Phage_TTP_13"/>
    <property type="match status" value="1"/>
</dbReference>
<sequence length="1122" mass="121385">MAASTVAKIGAGTMLAYESETPDTYTDLVNATAIGATGEQGEFVETTPISALTKQFISGMKTPPDKEITLNDVPGDVDQEAFLLKAKNDETVKMQVTYSNGRTGKFTLALAGYVVNEPEGGSALTVTVYDNMTTLTFKDLVASPPPLKKTTDTLPDGQEYELHQLPMGAIIRVGELSRMAMEKKEELPLKECGAIAAQAVLGRPPKPKEVEEFINAMGYSTVSHIYRKAITFSQLESAGFRSELKKAEKTANQWAGSVRESANEAAKAMVATGAAATTALAGLYTVTAQNIDEQAKFADRIGISTEALAALQYAGELTGVSSDRMADSLQGMVERVSEATEGTGEAAEALNNLGLSAEALNQLSPEKQFLEIAKAMEQVDNRSDQVRMAIQLFEGEGAALLNTLDAGVEGIEAMMTEAETLGIALNRIDAAKVEQANDAFYRSSQSAKGFAQSLTVELAPIVQGISTELVNAANAAGGFGEVSTEIVDKLASGFGVVGDIIRGWEAIFAGLGQLWKETVFAIVHDITYLDQTVTDLLNKLPGVNAEYNQTLQAMTREMSAELEQGRAELHNLLMEPLPSDSLDQYVHKWRELAEAQATAAANSKHFNSGVVPFVGATAGTDAGTDSSKEDREREKMQADLLRLEESFLSESQLIELHEQQKLAQVEQWREADLISFQKYETLKQQVKTKADQDAAKLEAAQQSQQLQNSAQLFDGMAGLAETFAGEQSGIYKVMFAASKAFAIADSIMKIQQGIANAAAMPFPANIGAMATVAAQTASIVTTIQGTGMEGMAHDGIDSIPKEGTWLLDKGERVVDSRTNADLKQYLSEKNQSANTGASGWTIIVNEAPPGTDVSVDEQNKTIEIAVAQAKNDIYDDFTRGDYITVNDELKRLVADADADANGHTTLRFEPNLRKSPADGDTVIVRNTYAVMRLVDDNQEALSKDTVRPLMLLEIAFKNGVTRVHSGLGERVFEGETFLGIGDIGKVSVIRQESGDSPDRLNLTLSSFDDSVRGEALEARYVGQPVKLWLAALDDDYRMIASQMIWRGSISDGGVTVGETNQITLTVSNRLEDWDKARPDRYTDESHQSRHPGDRFFLYVFIMAEYPIHWGSAKSSIPLKDSI</sequence>
<evidence type="ECO:0000313" key="3">
    <source>
        <dbReference type="Proteomes" id="UP000014760"/>
    </source>
</evidence>
<dbReference type="InterPro" id="IPR032493">
    <property type="entry name" value="Phage_TTP_13"/>
</dbReference>
<dbReference type="HOGENOM" id="CLU_280220_0_0_1"/>
<reference evidence="2" key="3">
    <citation type="submission" date="2015-06" db="UniProtKB">
        <authorList>
            <consortium name="EnsemblMetazoa"/>
        </authorList>
    </citation>
    <scope>IDENTIFICATION</scope>
</reference>
<keyword evidence="3" id="KW-1185">Reference proteome</keyword>
<protein>
    <submittedName>
        <fullName evidence="1 2">Uncharacterized protein</fullName>
    </submittedName>
</protein>
<reference evidence="3" key="1">
    <citation type="submission" date="2012-12" db="EMBL/GenBank/DDBJ databases">
        <authorList>
            <person name="Hellsten U."/>
            <person name="Grimwood J."/>
            <person name="Chapman J.A."/>
            <person name="Shapiro H."/>
            <person name="Aerts A."/>
            <person name="Otillar R.P."/>
            <person name="Terry A.Y."/>
            <person name="Boore J.L."/>
            <person name="Simakov O."/>
            <person name="Marletaz F."/>
            <person name="Cho S.-J."/>
            <person name="Edsinger-Gonzales E."/>
            <person name="Havlak P."/>
            <person name="Kuo D.-H."/>
            <person name="Larsson T."/>
            <person name="Lv J."/>
            <person name="Arendt D."/>
            <person name="Savage R."/>
            <person name="Osoegawa K."/>
            <person name="de Jong P."/>
            <person name="Lindberg D.R."/>
            <person name="Seaver E.C."/>
            <person name="Weisblat D.A."/>
            <person name="Putnam N.H."/>
            <person name="Grigoriev I.V."/>
            <person name="Rokhsar D.S."/>
        </authorList>
    </citation>
    <scope>NUCLEOTIDE SEQUENCE</scope>
    <source>
        <strain evidence="3">I ESC-2004</strain>
    </source>
</reference>
<dbReference type="Proteomes" id="UP000014760">
    <property type="component" value="Unassembled WGS sequence"/>
</dbReference>